<comment type="caution">
    <text evidence="8">The sequence shown here is derived from an EMBL/GenBank/DDBJ whole genome shotgun (WGS) entry which is preliminary data.</text>
</comment>
<dbReference type="Proteomes" id="UP000663877">
    <property type="component" value="Unassembled WGS sequence"/>
</dbReference>
<dbReference type="SMART" id="SM00724">
    <property type="entry name" value="TLC"/>
    <property type="match status" value="1"/>
</dbReference>
<accession>A0A813SRY5</accession>
<keyword evidence="3 6" id="KW-1133">Transmembrane helix</keyword>
<organism evidence="8 11">
    <name type="scientific">Adineta steineri</name>
    <dbReference type="NCBI Taxonomy" id="433720"/>
    <lineage>
        <taxon>Eukaryota</taxon>
        <taxon>Metazoa</taxon>
        <taxon>Spiralia</taxon>
        <taxon>Gnathifera</taxon>
        <taxon>Rotifera</taxon>
        <taxon>Eurotatoria</taxon>
        <taxon>Bdelloidea</taxon>
        <taxon>Adinetida</taxon>
        <taxon>Adinetidae</taxon>
        <taxon>Adineta</taxon>
    </lineage>
</organism>
<feature type="transmembrane region" description="Helical" evidence="6">
    <location>
        <begin position="6"/>
        <end position="27"/>
    </location>
</feature>
<protein>
    <recommendedName>
        <fullName evidence="7">TLC domain-containing protein</fullName>
    </recommendedName>
</protein>
<reference evidence="8" key="1">
    <citation type="submission" date="2021-02" db="EMBL/GenBank/DDBJ databases">
        <authorList>
            <person name="Nowell W R."/>
        </authorList>
    </citation>
    <scope>NUCLEOTIDE SEQUENCE</scope>
</reference>
<feature type="transmembrane region" description="Helical" evidence="6">
    <location>
        <begin position="226"/>
        <end position="248"/>
    </location>
</feature>
<feature type="domain" description="TLC" evidence="7">
    <location>
        <begin position="57"/>
        <end position="256"/>
    </location>
</feature>
<feature type="transmembrane region" description="Helical" evidence="6">
    <location>
        <begin position="66"/>
        <end position="86"/>
    </location>
</feature>
<dbReference type="GO" id="GO:0097035">
    <property type="term" value="P:regulation of membrane lipid distribution"/>
    <property type="evidence" value="ECO:0007669"/>
    <property type="project" value="TreeGrafter"/>
</dbReference>
<dbReference type="PANTHER" id="PTHR13439">
    <property type="entry name" value="CT120 PROTEIN"/>
    <property type="match status" value="1"/>
</dbReference>
<evidence type="ECO:0000313" key="11">
    <source>
        <dbReference type="Proteomes" id="UP000663877"/>
    </source>
</evidence>
<evidence type="ECO:0000256" key="1">
    <source>
        <dbReference type="ARBA" id="ARBA00004141"/>
    </source>
</evidence>
<evidence type="ECO:0000256" key="5">
    <source>
        <dbReference type="PROSITE-ProRule" id="PRU00205"/>
    </source>
</evidence>
<dbReference type="GO" id="GO:0055091">
    <property type="term" value="P:phospholipid homeostasis"/>
    <property type="evidence" value="ECO:0007669"/>
    <property type="project" value="TreeGrafter"/>
</dbReference>
<dbReference type="EMBL" id="CAJNOM010000214">
    <property type="protein sequence ID" value="CAF1238987.1"/>
    <property type="molecule type" value="Genomic_DNA"/>
</dbReference>
<keyword evidence="4 5" id="KW-0472">Membrane</keyword>
<name>A0A813SRY5_9BILA</name>
<dbReference type="GO" id="GO:0071709">
    <property type="term" value="P:membrane assembly"/>
    <property type="evidence" value="ECO:0007669"/>
    <property type="project" value="TreeGrafter"/>
</dbReference>
<feature type="transmembrane region" description="Helical" evidence="6">
    <location>
        <begin position="129"/>
        <end position="147"/>
    </location>
</feature>
<proteinExistence type="predicted"/>
<evidence type="ECO:0000256" key="6">
    <source>
        <dbReference type="SAM" id="Phobius"/>
    </source>
</evidence>
<evidence type="ECO:0000313" key="8">
    <source>
        <dbReference type="EMBL" id="CAF0801420.1"/>
    </source>
</evidence>
<keyword evidence="2 5" id="KW-0812">Transmembrane</keyword>
<keyword evidence="10" id="KW-1185">Reference proteome</keyword>
<dbReference type="InterPro" id="IPR006634">
    <property type="entry name" value="TLC-dom"/>
</dbReference>
<dbReference type="AlphaFoldDB" id="A0A813SRY5"/>
<evidence type="ECO:0000256" key="2">
    <source>
        <dbReference type="ARBA" id="ARBA00022692"/>
    </source>
</evidence>
<dbReference type="InterPro" id="IPR050846">
    <property type="entry name" value="TLCD"/>
</dbReference>
<dbReference type="GO" id="GO:0007009">
    <property type="term" value="P:plasma membrane organization"/>
    <property type="evidence" value="ECO:0007669"/>
    <property type="project" value="TreeGrafter"/>
</dbReference>
<gene>
    <name evidence="8" type="ORF">BJG266_LOCUS5223</name>
    <name evidence="9" type="ORF">QVE165_LOCUS27864</name>
</gene>
<dbReference type="Proteomes" id="UP000663832">
    <property type="component" value="Unassembled WGS sequence"/>
</dbReference>
<evidence type="ECO:0000256" key="4">
    <source>
        <dbReference type="ARBA" id="ARBA00023136"/>
    </source>
</evidence>
<evidence type="ECO:0000313" key="10">
    <source>
        <dbReference type="Proteomes" id="UP000663832"/>
    </source>
</evidence>
<sequence length="263" mass="31596">MVTINTTLGISWTVLSFGFFVICRYLVQPLTFIRHSPKTHRTKSNPYFQTCFTCADDHQWERLNLLISWLHSLITGVAVIYSFWAYSPDIYQDFVNHITLVTYLTCALSYGYFWYDLFDIISNRRGSEMLELLLHHILTIIFFSFNIFRVLNIGYQMFALIAEINSIFLHARKLFQLYHIPRDNVFVRLNMFLNILTFFLCRLCMLFFVTIFVYHDRYRVGDINYIYVMYILLPGVWIMNPILFYRVLRTDFLKRYKSKKLLS</sequence>
<evidence type="ECO:0000256" key="3">
    <source>
        <dbReference type="ARBA" id="ARBA00022989"/>
    </source>
</evidence>
<feature type="transmembrane region" description="Helical" evidence="6">
    <location>
        <begin position="98"/>
        <end position="117"/>
    </location>
</feature>
<evidence type="ECO:0000313" key="9">
    <source>
        <dbReference type="EMBL" id="CAF1238987.1"/>
    </source>
</evidence>
<dbReference type="GO" id="GO:0005886">
    <property type="term" value="C:plasma membrane"/>
    <property type="evidence" value="ECO:0007669"/>
    <property type="project" value="TreeGrafter"/>
</dbReference>
<comment type="subcellular location">
    <subcellularLocation>
        <location evidence="1">Membrane</location>
        <topology evidence="1">Multi-pass membrane protein</topology>
    </subcellularLocation>
</comment>
<dbReference type="PANTHER" id="PTHR13439:SF4">
    <property type="entry name" value="TLC DOMAIN-CONTAINING PROTEIN"/>
    <property type="match status" value="1"/>
</dbReference>
<dbReference type="Pfam" id="PF03798">
    <property type="entry name" value="TRAM_LAG1_CLN8"/>
    <property type="match status" value="1"/>
</dbReference>
<dbReference type="EMBL" id="CAJNOI010000013">
    <property type="protein sequence ID" value="CAF0801420.1"/>
    <property type="molecule type" value="Genomic_DNA"/>
</dbReference>
<dbReference type="OrthoDB" id="10266980at2759"/>
<evidence type="ECO:0000259" key="7">
    <source>
        <dbReference type="PROSITE" id="PS50922"/>
    </source>
</evidence>
<feature type="transmembrane region" description="Helical" evidence="6">
    <location>
        <begin position="192"/>
        <end position="214"/>
    </location>
</feature>
<dbReference type="PROSITE" id="PS50922">
    <property type="entry name" value="TLC"/>
    <property type="match status" value="1"/>
</dbReference>